<dbReference type="InterPro" id="IPR010179">
    <property type="entry name" value="CRISPR-assoc_prot_Cse3"/>
</dbReference>
<reference evidence="1 2" key="1">
    <citation type="journal article" date="2010" name="Stand. Genomic Sci.">
        <title>Non-contiguous finished genome sequence of Aminomonas paucivorans type strain (GLU-3).</title>
        <authorList>
            <person name="Pitluck S."/>
            <person name="Yasawong M."/>
            <person name="Held B."/>
            <person name="Lapidus A."/>
            <person name="Nolan M."/>
            <person name="Copeland A."/>
            <person name="Lucas S."/>
            <person name="Del Rio T.G."/>
            <person name="Tice H."/>
            <person name="Cheng J.F."/>
            <person name="Chertkov O."/>
            <person name="Goodwin L."/>
            <person name="Tapia R."/>
            <person name="Han C."/>
            <person name="Liolios K."/>
            <person name="Ivanova N."/>
            <person name="Mavromatis K."/>
            <person name="Ovchinnikova G."/>
            <person name="Pati A."/>
            <person name="Chen A."/>
            <person name="Palaniappan K."/>
            <person name="Land M."/>
            <person name="Hauser L."/>
            <person name="Chang Y.J."/>
            <person name="Jeffries C.D."/>
            <person name="Pukall R."/>
            <person name="Spring S."/>
            <person name="Rohde M."/>
            <person name="Sikorski J."/>
            <person name="Goker M."/>
            <person name="Woyke T."/>
            <person name="Bristow J."/>
            <person name="Eisen J.A."/>
            <person name="Markowitz V."/>
            <person name="Hugenholtz P."/>
            <person name="Kyrpides N.C."/>
            <person name="Klenk H.P."/>
        </authorList>
    </citation>
    <scope>NUCLEOTIDE SEQUENCE [LARGE SCALE GENOMIC DNA]</scope>
    <source>
        <strain evidence="1 2">DSM 12260</strain>
    </source>
</reference>
<dbReference type="Gene3D" id="3.30.70.1210">
    <property type="entry name" value="Crispr-associated protein, domain 2"/>
    <property type="match status" value="1"/>
</dbReference>
<dbReference type="CDD" id="cd09727">
    <property type="entry name" value="Cas6_I-E"/>
    <property type="match status" value="1"/>
</dbReference>
<dbReference type="EMBL" id="CM001022">
    <property type="protein sequence ID" value="EFQ22978.1"/>
    <property type="molecule type" value="Genomic_DNA"/>
</dbReference>
<dbReference type="SUPFAM" id="SSF117987">
    <property type="entry name" value="CRISPR-associated protein"/>
    <property type="match status" value="2"/>
</dbReference>
<organism evidence="1 2">
    <name type="scientific">Aminomonas paucivorans DSM 12260</name>
    <dbReference type="NCBI Taxonomy" id="584708"/>
    <lineage>
        <taxon>Bacteria</taxon>
        <taxon>Thermotogati</taxon>
        <taxon>Synergistota</taxon>
        <taxon>Synergistia</taxon>
        <taxon>Synergistales</taxon>
        <taxon>Synergistaceae</taxon>
        <taxon>Aminomonas</taxon>
    </lineage>
</organism>
<dbReference type="RefSeq" id="WP_006300132.1">
    <property type="nucleotide sequence ID" value="NZ_CM001022.1"/>
</dbReference>
<evidence type="ECO:0000313" key="2">
    <source>
        <dbReference type="Proteomes" id="UP000005096"/>
    </source>
</evidence>
<dbReference type="HOGENOM" id="CLU_080982_0_2_0"/>
<accession>E3D0F9</accession>
<gene>
    <name evidence="1" type="ORF">Apau_0544</name>
</gene>
<dbReference type="AlphaFoldDB" id="E3D0F9"/>
<name>E3D0F9_9BACT</name>
<dbReference type="eggNOG" id="ENOG5032RWI">
    <property type="taxonomic scope" value="Bacteria"/>
</dbReference>
<protein>
    <submittedName>
        <fullName evidence="1">CRISPR-associated protein, Cse3 family</fullName>
    </submittedName>
</protein>
<evidence type="ECO:0000313" key="1">
    <source>
        <dbReference type="EMBL" id="EFQ22978.1"/>
    </source>
</evidence>
<dbReference type="OrthoDB" id="9795689at2"/>
<keyword evidence="2" id="KW-1185">Reference proteome</keyword>
<dbReference type="SMART" id="SM01101">
    <property type="entry name" value="CRISPR_assoc"/>
    <property type="match status" value="1"/>
</dbReference>
<dbReference type="Gene3D" id="3.30.70.1200">
    <property type="entry name" value="Crispr-associated protein, domain 1"/>
    <property type="match status" value="1"/>
</dbReference>
<proteinExistence type="predicted"/>
<dbReference type="NCBIfam" id="TIGR01907">
    <property type="entry name" value="casE_Cse3"/>
    <property type="match status" value="1"/>
</dbReference>
<dbReference type="PaxDb" id="584708-Apau_0544"/>
<dbReference type="STRING" id="584708.Apau_0544"/>
<sequence>MYLSRLILDPRSRQVRRDTGDCQQMHRTLCRAFPGTEGKDPRFRSRAGLLWRLDRREDGTLCVIAQSEAEPNWGFLQECPGYLLPSFPCPAVRSLDPLWSRLVAGTVWQFLLRANPTRKVATKSSPDGSKSNGRRLPLDTEEDELRWFLRKAAEGGFYLAPEGRQGEESRRLRVCRETPLKGSRGAQGDSHGMTFHAVRFEGYLQVTDGDRFREILKNGLGSAKAYGFGLLSLAPV</sequence>
<dbReference type="Proteomes" id="UP000005096">
    <property type="component" value="Chromosome"/>
</dbReference>
<dbReference type="Pfam" id="PF08798">
    <property type="entry name" value="CRISPR_assoc"/>
    <property type="match status" value="1"/>
</dbReference>